<evidence type="ECO:0000256" key="1">
    <source>
        <dbReference type="SAM" id="MobiDB-lite"/>
    </source>
</evidence>
<dbReference type="AlphaFoldDB" id="A0A6A5UVT0"/>
<gene>
    <name evidence="2" type="ORF">BU23DRAFT_628969</name>
</gene>
<keyword evidence="3" id="KW-1185">Reference proteome</keyword>
<dbReference type="EMBL" id="ML976768">
    <property type="protein sequence ID" value="KAF1965127.1"/>
    <property type="molecule type" value="Genomic_DNA"/>
</dbReference>
<evidence type="ECO:0000313" key="2">
    <source>
        <dbReference type="EMBL" id="KAF1965127.1"/>
    </source>
</evidence>
<sequence length="130" mass="15811">MYRWGERRTPSFEPSELASYIYEDGDEDEEESERGSEYKRACESEYRRECENEYKRERGSEYKRLCKSDYERNYESDYERTMRPIMRAYKIARNRANMKTRMWYRSPQVSPVATVRIRMRPGKAGIHLSS</sequence>
<proteinExistence type="predicted"/>
<accession>A0A6A5UVT0</accession>
<feature type="compositionally biased region" description="Basic and acidic residues" evidence="1">
    <location>
        <begin position="1"/>
        <end position="10"/>
    </location>
</feature>
<feature type="compositionally biased region" description="Acidic residues" evidence="1">
    <location>
        <begin position="23"/>
        <end position="32"/>
    </location>
</feature>
<protein>
    <submittedName>
        <fullName evidence="2">Uncharacterized protein</fullName>
    </submittedName>
</protein>
<feature type="region of interest" description="Disordered" evidence="1">
    <location>
        <begin position="1"/>
        <end position="38"/>
    </location>
</feature>
<dbReference type="Proteomes" id="UP000800036">
    <property type="component" value="Unassembled WGS sequence"/>
</dbReference>
<reference evidence="2" key="1">
    <citation type="journal article" date="2020" name="Stud. Mycol.">
        <title>101 Dothideomycetes genomes: a test case for predicting lifestyles and emergence of pathogens.</title>
        <authorList>
            <person name="Haridas S."/>
            <person name="Albert R."/>
            <person name="Binder M."/>
            <person name="Bloem J."/>
            <person name="Labutti K."/>
            <person name="Salamov A."/>
            <person name="Andreopoulos B."/>
            <person name="Baker S."/>
            <person name="Barry K."/>
            <person name="Bills G."/>
            <person name="Bluhm B."/>
            <person name="Cannon C."/>
            <person name="Castanera R."/>
            <person name="Culley D."/>
            <person name="Daum C."/>
            <person name="Ezra D."/>
            <person name="Gonzalez J."/>
            <person name="Henrissat B."/>
            <person name="Kuo A."/>
            <person name="Liang C."/>
            <person name="Lipzen A."/>
            <person name="Lutzoni F."/>
            <person name="Magnuson J."/>
            <person name="Mondo S."/>
            <person name="Nolan M."/>
            <person name="Ohm R."/>
            <person name="Pangilinan J."/>
            <person name="Park H.-J."/>
            <person name="Ramirez L."/>
            <person name="Alfaro M."/>
            <person name="Sun H."/>
            <person name="Tritt A."/>
            <person name="Yoshinaga Y."/>
            <person name="Zwiers L.-H."/>
            <person name="Turgeon B."/>
            <person name="Goodwin S."/>
            <person name="Spatafora J."/>
            <person name="Crous P."/>
            <person name="Grigoriev I."/>
        </authorList>
    </citation>
    <scope>NUCLEOTIDE SEQUENCE</scope>
    <source>
        <strain evidence="2">CBS 107.79</strain>
    </source>
</reference>
<organism evidence="2 3">
    <name type="scientific">Bimuria novae-zelandiae CBS 107.79</name>
    <dbReference type="NCBI Taxonomy" id="1447943"/>
    <lineage>
        <taxon>Eukaryota</taxon>
        <taxon>Fungi</taxon>
        <taxon>Dikarya</taxon>
        <taxon>Ascomycota</taxon>
        <taxon>Pezizomycotina</taxon>
        <taxon>Dothideomycetes</taxon>
        <taxon>Pleosporomycetidae</taxon>
        <taxon>Pleosporales</taxon>
        <taxon>Massarineae</taxon>
        <taxon>Didymosphaeriaceae</taxon>
        <taxon>Bimuria</taxon>
    </lineage>
</organism>
<name>A0A6A5UVT0_9PLEO</name>
<evidence type="ECO:0000313" key="3">
    <source>
        <dbReference type="Proteomes" id="UP000800036"/>
    </source>
</evidence>